<dbReference type="Gene3D" id="3.80.10.10">
    <property type="entry name" value="Ribonuclease Inhibitor"/>
    <property type="match status" value="2"/>
</dbReference>
<evidence type="ECO:0000313" key="5">
    <source>
        <dbReference type="Proteomes" id="UP001189429"/>
    </source>
</evidence>
<dbReference type="Pfam" id="PF13516">
    <property type="entry name" value="LRR_6"/>
    <property type="match status" value="6"/>
</dbReference>
<sequence length="341" mass="36002">MLSKPSAFLVDLGLLTGDETCYFGGFGTDDFEGSLVKTCAAGRKAPLLPDAFEAMLWSKGFTNGKDDRPRVAELYREAFAQRFESAESLGYSRLCWGDEEVEQLATVLTSGAAPRLMRFYLADNRVGDEGAARLAAALGALQELRVLGLRHNRVADEGVARLAAALGALPELRELRLGGNRVGDEGVVCLAAALLAPEAPQNLQLLDLYENRVGDEGAARLAEALGALPELRELGLGGNRVGDEGAARLAAALRAPEALQHLQLLDLYGNRVGDEGAERLAEALQDPKALPGLRAVVLHHNPLGSGARAALRAAWAEAGRPEGGAFEAPGFGTCPTGLRLS</sequence>
<keyword evidence="2" id="KW-0433">Leucine-rich repeat</keyword>
<dbReference type="InterPro" id="IPR032675">
    <property type="entry name" value="LRR_dom_sf"/>
</dbReference>
<evidence type="ECO:0000256" key="1">
    <source>
        <dbReference type="ARBA" id="ARBA00022468"/>
    </source>
</evidence>
<keyword evidence="5" id="KW-1185">Reference proteome</keyword>
<dbReference type="InterPro" id="IPR001611">
    <property type="entry name" value="Leu-rich_rpt"/>
</dbReference>
<evidence type="ECO:0008006" key="6">
    <source>
        <dbReference type="Google" id="ProtNLM"/>
    </source>
</evidence>
<accession>A0ABN9RYL4</accession>
<evidence type="ECO:0000256" key="2">
    <source>
        <dbReference type="ARBA" id="ARBA00022614"/>
    </source>
</evidence>
<keyword evidence="3" id="KW-0677">Repeat</keyword>
<name>A0ABN9RYL4_9DINO</name>
<dbReference type="InterPro" id="IPR027038">
    <property type="entry name" value="RanGap"/>
</dbReference>
<dbReference type="PANTHER" id="PTHR24113">
    <property type="entry name" value="RAN GTPASE-ACTIVATING PROTEIN 1"/>
    <property type="match status" value="1"/>
</dbReference>
<proteinExistence type="predicted"/>
<dbReference type="EMBL" id="CAUYUJ010008153">
    <property type="protein sequence ID" value="CAK0823045.1"/>
    <property type="molecule type" value="Genomic_DNA"/>
</dbReference>
<dbReference type="Proteomes" id="UP001189429">
    <property type="component" value="Unassembled WGS sequence"/>
</dbReference>
<protein>
    <recommendedName>
        <fullName evidence="6">Distal membrane arm assembly complex 2-like protein</fullName>
    </recommendedName>
</protein>
<keyword evidence="1" id="KW-0343">GTPase activation</keyword>
<organism evidence="4 5">
    <name type="scientific">Prorocentrum cordatum</name>
    <dbReference type="NCBI Taxonomy" id="2364126"/>
    <lineage>
        <taxon>Eukaryota</taxon>
        <taxon>Sar</taxon>
        <taxon>Alveolata</taxon>
        <taxon>Dinophyceae</taxon>
        <taxon>Prorocentrales</taxon>
        <taxon>Prorocentraceae</taxon>
        <taxon>Prorocentrum</taxon>
    </lineage>
</organism>
<evidence type="ECO:0000313" key="4">
    <source>
        <dbReference type="EMBL" id="CAK0823045.1"/>
    </source>
</evidence>
<dbReference type="PANTHER" id="PTHR24113:SF12">
    <property type="entry name" value="RAN GTPASE-ACTIVATING PROTEIN 1"/>
    <property type="match status" value="1"/>
</dbReference>
<dbReference type="SMART" id="SM00368">
    <property type="entry name" value="LRR_RI"/>
    <property type="match status" value="6"/>
</dbReference>
<reference evidence="4" key="1">
    <citation type="submission" date="2023-10" db="EMBL/GenBank/DDBJ databases">
        <authorList>
            <person name="Chen Y."/>
            <person name="Shah S."/>
            <person name="Dougan E. K."/>
            <person name="Thang M."/>
            <person name="Chan C."/>
        </authorList>
    </citation>
    <scope>NUCLEOTIDE SEQUENCE [LARGE SCALE GENOMIC DNA]</scope>
</reference>
<comment type="caution">
    <text evidence="4">The sequence shown here is derived from an EMBL/GenBank/DDBJ whole genome shotgun (WGS) entry which is preliminary data.</text>
</comment>
<dbReference type="SUPFAM" id="SSF52047">
    <property type="entry name" value="RNI-like"/>
    <property type="match status" value="1"/>
</dbReference>
<evidence type="ECO:0000256" key="3">
    <source>
        <dbReference type="ARBA" id="ARBA00022737"/>
    </source>
</evidence>
<gene>
    <name evidence="4" type="ORF">PCOR1329_LOCUS23899</name>
</gene>